<evidence type="ECO:0000313" key="1">
    <source>
        <dbReference type="EMBL" id="ONM36062.1"/>
    </source>
</evidence>
<organism evidence="1">
    <name type="scientific">Zea mays</name>
    <name type="common">Maize</name>
    <dbReference type="NCBI Taxonomy" id="4577"/>
    <lineage>
        <taxon>Eukaryota</taxon>
        <taxon>Viridiplantae</taxon>
        <taxon>Streptophyta</taxon>
        <taxon>Embryophyta</taxon>
        <taxon>Tracheophyta</taxon>
        <taxon>Spermatophyta</taxon>
        <taxon>Magnoliopsida</taxon>
        <taxon>Liliopsida</taxon>
        <taxon>Poales</taxon>
        <taxon>Poaceae</taxon>
        <taxon>PACMAD clade</taxon>
        <taxon>Panicoideae</taxon>
        <taxon>Andropogonodae</taxon>
        <taxon>Andropogoneae</taxon>
        <taxon>Tripsacinae</taxon>
        <taxon>Zea</taxon>
    </lineage>
</organism>
<proteinExistence type="predicted"/>
<reference evidence="1" key="1">
    <citation type="submission" date="2015-12" db="EMBL/GenBank/DDBJ databases">
        <title>Update maize B73 reference genome by single molecule sequencing technologies.</title>
        <authorList>
            <consortium name="Maize Genome Sequencing Project"/>
            <person name="Ware D."/>
        </authorList>
    </citation>
    <scope>NUCLEOTIDE SEQUENCE [LARGE SCALE GENOMIC DNA]</scope>
    <source>
        <tissue evidence="1">Seedling</tissue>
    </source>
</reference>
<accession>A0A1D6N638</accession>
<protein>
    <submittedName>
        <fullName evidence="1">Uncharacterized protein</fullName>
    </submittedName>
</protein>
<sequence length="104" mass="11592">MHKWWTQSTHLALSQIIRAWSLFTIEDTLTFAFLQTSTCLGPTCKLEGIKKSRSIREFDHHAIVLSQDMSDLFPLATVDITIAGAVVLVTSECVSSLALYQCFG</sequence>
<name>A0A1D6N638_MAIZE</name>
<dbReference type="EMBL" id="CM007649">
    <property type="protein sequence ID" value="ONM36062.1"/>
    <property type="molecule type" value="Genomic_DNA"/>
</dbReference>
<gene>
    <name evidence="1" type="ORF">ZEAMMB73_Zm00001d042689</name>
</gene>
<dbReference type="AlphaFoldDB" id="A0A1D6N638"/>